<dbReference type="AlphaFoldDB" id="A0A224YMY8"/>
<feature type="signal peptide" evidence="1">
    <location>
        <begin position="1"/>
        <end position="18"/>
    </location>
</feature>
<proteinExistence type="predicted"/>
<organism evidence="2">
    <name type="scientific">Rhipicephalus zambeziensis</name>
    <dbReference type="NCBI Taxonomy" id="60191"/>
    <lineage>
        <taxon>Eukaryota</taxon>
        <taxon>Metazoa</taxon>
        <taxon>Ecdysozoa</taxon>
        <taxon>Arthropoda</taxon>
        <taxon>Chelicerata</taxon>
        <taxon>Arachnida</taxon>
        <taxon>Acari</taxon>
        <taxon>Parasitiformes</taxon>
        <taxon>Ixodida</taxon>
        <taxon>Ixodoidea</taxon>
        <taxon>Ixodidae</taxon>
        <taxon>Rhipicephalinae</taxon>
        <taxon>Rhipicephalus</taxon>
        <taxon>Rhipicephalus</taxon>
    </lineage>
</organism>
<evidence type="ECO:0000256" key="1">
    <source>
        <dbReference type="SAM" id="SignalP"/>
    </source>
</evidence>
<protein>
    <submittedName>
        <fullName evidence="2">Lipocalin</fullName>
    </submittedName>
</protein>
<evidence type="ECO:0000313" key="2">
    <source>
        <dbReference type="EMBL" id="MAA15354.1"/>
    </source>
</evidence>
<dbReference type="EMBL" id="GFPF01004208">
    <property type="protein sequence ID" value="MAA15354.1"/>
    <property type="molecule type" value="Transcribed_RNA"/>
</dbReference>
<feature type="chain" id="PRO_5012217525" evidence="1">
    <location>
        <begin position="19"/>
        <end position="198"/>
    </location>
</feature>
<accession>A0A224YMY8</accession>
<sequence>MTMLACIFLLGISVGSFGLESEDFKKELERNRTYWTFKTSYMPSTYTLCYRYRKYRNYTETPLLLREKYEIYDDLNGTNRLRERTYWSVETPNDGSRASNNFLFTRMRDRQNVTYNLSYWNPTQKCFVFTFNVSGVDRMHCEVNVWDALPQNDTEVSSCLTWVNSSLTSKCSFSLSYYFENCDRPYNFTRYGITTDSY</sequence>
<name>A0A224YMY8_9ACAR</name>
<keyword evidence="1" id="KW-0732">Signal</keyword>
<reference evidence="2" key="1">
    <citation type="journal article" date="2017" name="Parasit. Vectors">
        <title>Sialotranscriptomics of Rhipicephalus zambeziensis reveals intricate expression profiles of secretory proteins and suggests tight temporal transcriptional regulation during blood-feeding.</title>
        <authorList>
            <person name="de Castro M.H."/>
            <person name="de Klerk D."/>
            <person name="Pienaar R."/>
            <person name="Rees D.J.G."/>
            <person name="Mans B.J."/>
        </authorList>
    </citation>
    <scope>NUCLEOTIDE SEQUENCE</scope>
    <source>
        <tissue evidence="2">Salivary glands</tissue>
    </source>
</reference>